<accession>A6HTN8</accession>
<reference evidence="1 2" key="1">
    <citation type="submission" date="2005-07" db="EMBL/GenBank/DDBJ databases">
        <authorList>
            <person name="Mural R.J."/>
            <person name="Li P.W."/>
            <person name="Adams M.D."/>
            <person name="Amanatides P.G."/>
            <person name="Baden-Tillson H."/>
            <person name="Barnstead M."/>
            <person name="Chin S.H."/>
            <person name="Dew I."/>
            <person name="Evans C.A."/>
            <person name="Ferriera S."/>
            <person name="Flanigan M."/>
            <person name="Fosler C."/>
            <person name="Glodek A."/>
            <person name="Gu Z."/>
            <person name="Holt R.A."/>
            <person name="Jennings D."/>
            <person name="Kraft C.L."/>
            <person name="Lu F."/>
            <person name="Nguyen T."/>
            <person name="Nusskern D.R."/>
            <person name="Pfannkoch C.M."/>
            <person name="Sitter C."/>
            <person name="Sutton G.G."/>
            <person name="Venter J.C."/>
            <person name="Wang Z."/>
            <person name="Woodage T."/>
            <person name="Zheng X.H."/>
            <person name="Zhong F."/>
        </authorList>
    </citation>
    <scope>NUCLEOTIDE SEQUENCE [LARGE SCALE GENOMIC DNA]</scope>
    <source>
        <strain>BN</strain>
        <strain evidence="2">Sprague-Dawley</strain>
    </source>
</reference>
<evidence type="ECO:0000313" key="2">
    <source>
        <dbReference type="Proteomes" id="UP000234681"/>
    </source>
</evidence>
<protein>
    <submittedName>
        <fullName evidence="1">RCG37153</fullName>
    </submittedName>
</protein>
<dbReference type="EMBL" id="CH473951">
    <property type="protein sequence ID" value="EDM02251.1"/>
    <property type="molecule type" value="Genomic_DNA"/>
</dbReference>
<gene>
    <name evidence="1" type="ORF">rCG_37153</name>
</gene>
<evidence type="ECO:0000313" key="1">
    <source>
        <dbReference type="EMBL" id="EDM02251.1"/>
    </source>
</evidence>
<proteinExistence type="predicted"/>
<sequence>MFKIYESAHLYSSLASWLLGEKMPEQCRGGWMRAWGFLLNHLSQSST</sequence>
<dbReference type="Proteomes" id="UP000234681">
    <property type="component" value="Chromosome 15"/>
</dbReference>
<name>A6HTN8_RAT</name>
<organism evidence="1 2">
    <name type="scientific">Rattus norvegicus</name>
    <name type="common">Rat</name>
    <dbReference type="NCBI Taxonomy" id="10116"/>
    <lineage>
        <taxon>Eukaryota</taxon>
        <taxon>Metazoa</taxon>
        <taxon>Chordata</taxon>
        <taxon>Craniata</taxon>
        <taxon>Vertebrata</taxon>
        <taxon>Euteleostomi</taxon>
        <taxon>Mammalia</taxon>
        <taxon>Eutheria</taxon>
        <taxon>Euarchontoglires</taxon>
        <taxon>Glires</taxon>
        <taxon>Rodentia</taxon>
        <taxon>Myomorpha</taxon>
        <taxon>Muroidea</taxon>
        <taxon>Muridae</taxon>
        <taxon>Murinae</taxon>
        <taxon>Rattus</taxon>
    </lineage>
</organism>
<dbReference type="AlphaFoldDB" id="A6HTN8"/>